<dbReference type="CDD" id="cd05233">
    <property type="entry name" value="SDR_c"/>
    <property type="match status" value="1"/>
</dbReference>
<accession>A0A918M6G4</accession>
<dbReference type="Proteomes" id="UP000636661">
    <property type="component" value="Unassembled WGS sequence"/>
</dbReference>
<gene>
    <name evidence="4" type="ORF">GCM10010274_54990</name>
</gene>
<proteinExistence type="inferred from homology"/>
<dbReference type="PANTHER" id="PTHR42760">
    <property type="entry name" value="SHORT-CHAIN DEHYDROGENASES/REDUCTASES FAMILY MEMBER"/>
    <property type="match status" value="1"/>
</dbReference>
<sequence length="296" mass="30594">MTTTALTAPHASPRPAGRPPGRLAGRTAVITGAARGIGRACAVAYARAGADLLLTDIGRDLPGVPYPLGTADQLAHTALLCREQGAGSAVVTVPADVRDTGDVGAVVEAALDRFGRIDVLLNNAGIAAPSGKTVHDITPDEWDLMLDVDVSGAWRMIRAVGGAMTRQRSGSIVNVASTAGLVGYRHFAGYVTAKHALVGLTKAAALDLAPFGVRVNALCPGSVRDDEAAEGRMLSEIARSLDVPVEEHEQTFTAAQPMNRLIEPDDVAGAALWLASDESRQVTGSTVTVDGGFTSR</sequence>
<dbReference type="InterPro" id="IPR002347">
    <property type="entry name" value="SDR_fam"/>
</dbReference>
<dbReference type="PANTHER" id="PTHR42760:SF133">
    <property type="entry name" value="3-OXOACYL-[ACYL-CARRIER-PROTEIN] REDUCTASE"/>
    <property type="match status" value="1"/>
</dbReference>
<dbReference type="FunFam" id="3.40.50.720:FF:000084">
    <property type="entry name" value="Short-chain dehydrogenase reductase"/>
    <property type="match status" value="1"/>
</dbReference>
<reference evidence="4" key="2">
    <citation type="submission" date="2020-09" db="EMBL/GenBank/DDBJ databases">
        <authorList>
            <person name="Sun Q."/>
            <person name="Ohkuma M."/>
        </authorList>
    </citation>
    <scope>NUCLEOTIDE SEQUENCE</scope>
    <source>
        <strain evidence="4">JCM 4391</strain>
    </source>
</reference>
<dbReference type="GO" id="GO:0016616">
    <property type="term" value="F:oxidoreductase activity, acting on the CH-OH group of donors, NAD or NADP as acceptor"/>
    <property type="evidence" value="ECO:0007669"/>
    <property type="project" value="TreeGrafter"/>
</dbReference>
<evidence type="ECO:0000313" key="4">
    <source>
        <dbReference type="EMBL" id="GGU59063.1"/>
    </source>
</evidence>
<dbReference type="Pfam" id="PF13561">
    <property type="entry name" value="adh_short_C2"/>
    <property type="match status" value="1"/>
</dbReference>
<dbReference type="AlphaFoldDB" id="A0A918M6G4"/>
<evidence type="ECO:0000256" key="3">
    <source>
        <dbReference type="SAM" id="MobiDB-lite"/>
    </source>
</evidence>
<dbReference type="Gene3D" id="3.40.50.720">
    <property type="entry name" value="NAD(P)-binding Rossmann-like Domain"/>
    <property type="match status" value="1"/>
</dbReference>
<dbReference type="EMBL" id="BMTP01000017">
    <property type="protein sequence ID" value="GGU59063.1"/>
    <property type="molecule type" value="Genomic_DNA"/>
</dbReference>
<dbReference type="PRINTS" id="PR00081">
    <property type="entry name" value="GDHRDH"/>
</dbReference>
<organism evidence="4 5">
    <name type="scientific">Streptomyces lavendofoliae</name>
    <dbReference type="NCBI Taxonomy" id="67314"/>
    <lineage>
        <taxon>Bacteria</taxon>
        <taxon>Bacillati</taxon>
        <taxon>Actinomycetota</taxon>
        <taxon>Actinomycetes</taxon>
        <taxon>Kitasatosporales</taxon>
        <taxon>Streptomycetaceae</taxon>
        <taxon>Streptomyces</taxon>
    </lineage>
</organism>
<reference evidence="4" key="1">
    <citation type="journal article" date="2014" name="Int. J. Syst. Evol. Microbiol.">
        <title>Complete genome sequence of Corynebacterium casei LMG S-19264T (=DSM 44701T), isolated from a smear-ripened cheese.</title>
        <authorList>
            <consortium name="US DOE Joint Genome Institute (JGI-PGF)"/>
            <person name="Walter F."/>
            <person name="Albersmeier A."/>
            <person name="Kalinowski J."/>
            <person name="Ruckert C."/>
        </authorList>
    </citation>
    <scope>NUCLEOTIDE SEQUENCE</scope>
    <source>
        <strain evidence="4">JCM 4391</strain>
    </source>
</reference>
<feature type="region of interest" description="Disordered" evidence="3">
    <location>
        <begin position="1"/>
        <end position="23"/>
    </location>
</feature>
<keyword evidence="2" id="KW-0560">Oxidoreductase</keyword>
<keyword evidence="5" id="KW-1185">Reference proteome</keyword>
<dbReference type="InterPro" id="IPR020904">
    <property type="entry name" value="Sc_DH/Rdtase_CS"/>
</dbReference>
<dbReference type="PRINTS" id="PR00080">
    <property type="entry name" value="SDRFAMILY"/>
</dbReference>
<feature type="compositionally biased region" description="Low complexity" evidence="3">
    <location>
        <begin position="8"/>
        <end position="23"/>
    </location>
</feature>
<dbReference type="PROSITE" id="PS00061">
    <property type="entry name" value="ADH_SHORT"/>
    <property type="match status" value="1"/>
</dbReference>
<evidence type="ECO:0000313" key="5">
    <source>
        <dbReference type="Proteomes" id="UP000636661"/>
    </source>
</evidence>
<dbReference type="InterPro" id="IPR036291">
    <property type="entry name" value="NAD(P)-bd_dom_sf"/>
</dbReference>
<dbReference type="SUPFAM" id="SSF51735">
    <property type="entry name" value="NAD(P)-binding Rossmann-fold domains"/>
    <property type="match status" value="1"/>
</dbReference>
<comment type="caution">
    <text evidence="4">The sequence shown here is derived from an EMBL/GenBank/DDBJ whole genome shotgun (WGS) entry which is preliminary data.</text>
</comment>
<evidence type="ECO:0000256" key="2">
    <source>
        <dbReference type="ARBA" id="ARBA00023002"/>
    </source>
</evidence>
<name>A0A918M6G4_9ACTN</name>
<protein>
    <submittedName>
        <fullName evidence="4">3-ketoacyl-ACP reductase</fullName>
    </submittedName>
</protein>
<comment type="similarity">
    <text evidence="1">Belongs to the short-chain dehydrogenases/reductases (SDR) family.</text>
</comment>
<evidence type="ECO:0000256" key="1">
    <source>
        <dbReference type="ARBA" id="ARBA00006484"/>
    </source>
</evidence>